<dbReference type="Proteomes" id="UP000182314">
    <property type="component" value="Unassembled WGS sequence"/>
</dbReference>
<reference evidence="2 4" key="2">
    <citation type="submission" date="2021-03" db="EMBL/GenBank/DDBJ databases">
        <authorList>
            <person name="Li Y."/>
            <person name="Li S."/>
            <person name="Chen M."/>
            <person name="Peng G."/>
            <person name="Tan Z."/>
            <person name="An Q."/>
        </authorList>
    </citation>
    <scope>NUCLEOTIDE SEQUENCE [LARGE SCALE GENOMIC DNA]</scope>
    <source>
        <strain evidence="2 4">Ola 51</strain>
    </source>
</reference>
<evidence type="ECO:0000313" key="4">
    <source>
        <dbReference type="Proteomes" id="UP000078227"/>
    </source>
</evidence>
<organism evidence="3 5">
    <name type="scientific">Kosakonia oryzae</name>
    <dbReference type="NCBI Taxonomy" id="497725"/>
    <lineage>
        <taxon>Bacteria</taxon>
        <taxon>Pseudomonadati</taxon>
        <taxon>Pseudomonadota</taxon>
        <taxon>Gammaproteobacteria</taxon>
        <taxon>Enterobacterales</taxon>
        <taxon>Enterobacteriaceae</taxon>
        <taxon>Kosakonia</taxon>
    </lineage>
</organism>
<gene>
    <name evidence="2" type="ORF">AWR26_09655</name>
    <name evidence="3" type="ORF">SAMN05216286_2745</name>
</gene>
<proteinExistence type="predicted"/>
<dbReference type="AlphaFoldDB" id="A0AA94H4H2"/>
<protein>
    <submittedName>
        <fullName evidence="3">Uncharacterized protein</fullName>
    </submittedName>
</protein>
<dbReference type="Proteomes" id="UP000078227">
    <property type="component" value="Chromosome"/>
</dbReference>
<dbReference type="RefSeq" id="WP_064565416.1">
    <property type="nucleotide sequence ID" value="NZ_CP014007.2"/>
</dbReference>
<evidence type="ECO:0000313" key="3">
    <source>
        <dbReference type="EMBL" id="SFC56950.1"/>
    </source>
</evidence>
<keyword evidence="1" id="KW-0175">Coiled coil</keyword>
<feature type="coiled-coil region" evidence="1">
    <location>
        <begin position="64"/>
        <end position="112"/>
    </location>
</feature>
<evidence type="ECO:0000256" key="1">
    <source>
        <dbReference type="SAM" id="Coils"/>
    </source>
</evidence>
<evidence type="ECO:0000313" key="2">
    <source>
        <dbReference type="EMBL" id="ANI82402.1"/>
    </source>
</evidence>
<dbReference type="KEGG" id="kor:AWR26_09655"/>
<dbReference type="EMBL" id="FOKO01000003">
    <property type="protein sequence ID" value="SFC56950.1"/>
    <property type="molecule type" value="Genomic_DNA"/>
</dbReference>
<dbReference type="EMBL" id="CP014007">
    <property type="protein sequence ID" value="ANI82402.1"/>
    <property type="molecule type" value="Genomic_DNA"/>
</dbReference>
<keyword evidence="4" id="KW-1185">Reference proteome</keyword>
<evidence type="ECO:0000313" key="5">
    <source>
        <dbReference type="Proteomes" id="UP000182314"/>
    </source>
</evidence>
<reference evidence="3 5" key="1">
    <citation type="submission" date="2016-10" db="EMBL/GenBank/DDBJ databases">
        <authorList>
            <person name="Varghese N."/>
            <person name="Submissions S."/>
        </authorList>
    </citation>
    <scope>NUCLEOTIDE SEQUENCE [LARGE SCALE GENOMIC DNA]</scope>
    <source>
        <strain evidence="3 5">CGMCC 1.7012</strain>
    </source>
</reference>
<accession>A0AA94H4H2</accession>
<sequence length="122" mass="14420">MKIIGINQEISSTSPNMGERYFELDGIPDRGWQDVFLALHRQSMDMMKRNVRLQNNWVVVQCPFEEMQHQIDSLNEICKKATEEIEAAKVRAEEAELKRQELEQEKRENAIAHFNKLKFNKE</sequence>
<name>A0AA94H4H2_9ENTR</name>